<dbReference type="EMBL" id="JABANO010026054">
    <property type="protein sequence ID" value="KAF4719189.1"/>
    <property type="molecule type" value="Genomic_DNA"/>
</dbReference>
<evidence type="ECO:0000313" key="5">
    <source>
        <dbReference type="Proteomes" id="UP000553632"/>
    </source>
</evidence>
<evidence type="ECO:0008006" key="6">
    <source>
        <dbReference type="Google" id="ProtNLM"/>
    </source>
</evidence>
<dbReference type="Proteomes" id="UP000553632">
    <property type="component" value="Unassembled WGS sequence"/>
</dbReference>
<feature type="region of interest" description="Disordered" evidence="1">
    <location>
        <begin position="155"/>
        <end position="197"/>
    </location>
</feature>
<evidence type="ECO:0000256" key="1">
    <source>
        <dbReference type="SAM" id="MobiDB-lite"/>
    </source>
</evidence>
<name>A0A7J6REI5_PEROL</name>
<sequence>MADPPSRYTSLPARYNGTGNFSEWSQRFRICCTANNWTDAQALTRLPTLFEDAALAVWLGIRDDEKADLPTALNAMHTRAWKPESESLDTFAYSLRQLLEASQLNLNEAARESLLVSRFIAAMPSTLQSDLRKQRVTLQDLKDALRTAKRNYSIDGSLIGNGSTHPTGNMTTATTRQPEPEPPTQDQLPSVQALKSSLGEANNATSNGIHIVHAVSDLVDILRKQQDALVSLVQHPPSSFAQSNQQALPEQPQRLPQVQYRDAPTQQYGMNNGPMPPREPGFLQLGRPRRQLRCDFCNIPGHKWRECRKRLAYQRQQQALQPQFFSQQVARPYGNPYAAPGQNFPIPQRYAMQPGPRSMPSPSPNLPPGIGIAPQQPQQQTALITTPGSFAPLNDAPVPAQNTFYNYTESGNGLGAVPSTAGSPPQLTHPH</sequence>
<accession>A0A7J6REI5</accession>
<comment type="caution">
    <text evidence="3">The sequence shown here is derived from an EMBL/GenBank/DDBJ whole genome shotgun (WGS) entry which is preliminary data.</text>
</comment>
<gene>
    <name evidence="2" type="ORF">FOZ60_001894</name>
    <name evidence="3" type="ORF">FOZ63_001017</name>
</gene>
<dbReference type="Proteomes" id="UP000541610">
    <property type="component" value="Unassembled WGS sequence"/>
</dbReference>
<protein>
    <recommendedName>
        <fullName evidence="6">Paraneoplastic Ma antigen</fullName>
    </recommendedName>
</protein>
<reference evidence="4 5" key="1">
    <citation type="submission" date="2020-04" db="EMBL/GenBank/DDBJ databases">
        <title>Perkinsus olseni comparative genomics.</title>
        <authorList>
            <person name="Bogema D.R."/>
        </authorList>
    </citation>
    <scope>NUCLEOTIDE SEQUENCE [LARGE SCALE GENOMIC DNA]</scope>
    <source>
        <strain evidence="2">00978-12</strain>
        <strain evidence="3 5">ATCC PRA-207</strain>
    </source>
</reference>
<evidence type="ECO:0000313" key="2">
    <source>
        <dbReference type="EMBL" id="KAF4696218.1"/>
    </source>
</evidence>
<evidence type="ECO:0000313" key="4">
    <source>
        <dbReference type="Proteomes" id="UP000541610"/>
    </source>
</evidence>
<keyword evidence="5" id="KW-1185">Reference proteome</keyword>
<feature type="compositionally biased region" description="Polar residues" evidence="1">
    <location>
        <begin position="160"/>
        <end position="170"/>
    </location>
</feature>
<organism evidence="3 5">
    <name type="scientific">Perkinsus olseni</name>
    <name type="common">Perkinsus atlanticus</name>
    <dbReference type="NCBI Taxonomy" id="32597"/>
    <lineage>
        <taxon>Eukaryota</taxon>
        <taxon>Sar</taxon>
        <taxon>Alveolata</taxon>
        <taxon>Perkinsozoa</taxon>
        <taxon>Perkinsea</taxon>
        <taxon>Perkinsida</taxon>
        <taxon>Perkinsidae</taxon>
        <taxon>Perkinsus</taxon>
    </lineage>
</organism>
<dbReference type="EMBL" id="JABANP010000013">
    <property type="protein sequence ID" value="KAF4696218.1"/>
    <property type="molecule type" value="Genomic_DNA"/>
</dbReference>
<evidence type="ECO:0000313" key="3">
    <source>
        <dbReference type="EMBL" id="KAF4719189.1"/>
    </source>
</evidence>
<dbReference type="AlphaFoldDB" id="A0A7J6REI5"/>
<proteinExistence type="predicted"/>